<dbReference type="InterPro" id="IPR015882">
    <property type="entry name" value="HEX_bac_N"/>
</dbReference>
<gene>
    <name evidence="9" type="ORF">QNI16_28390</name>
</gene>
<evidence type="ECO:0000256" key="5">
    <source>
        <dbReference type="ARBA" id="ARBA00023295"/>
    </source>
</evidence>
<dbReference type="InterPro" id="IPR017853">
    <property type="entry name" value="GH"/>
</dbReference>
<dbReference type="PANTHER" id="PTHR22600:SF57">
    <property type="entry name" value="BETA-N-ACETYLHEXOSAMINIDASE"/>
    <property type="match status" value="1"/>
</dbReference>
<dbReference type="Gene3D" id="3.30.379.10">
    <property type="entry name" value="Chitobiase/beta-hexosaminidase domain 2-like"/>
    <property type="match status" value="1"/>
</dbReference>
<dbReference type="EMBL" id="JASJOS010000015">
    <property type="protein sequence ID" value="MDJ1484450.1"/>
    <property type="molecule type" value="Genomic_DNA"/>
</dbReference>
<evidence type="ECO:0000256" key="4">
    <source>
        <dbReference type="ARBA" id="ARBA00022801"/>
    </source>
</evidence>
<feature type="domain" description="Beta-hexosaminidase bacterial type N-terminal" evidence="8">
    <location>
        <begin position="34"/>
        <end position="169"/>
    </location>
</feature>
<evidence type="ECO:0000313" key="10">
    <source>
        <dbReference type="Proteomes" id="UP001241110"/>
    </source>
</evidence>
<dbReference type="EC" id="3.2.1.52" evidence="3"/>
<dbReference type="Proteomes" id="UP001241110">
    <property type="component" value="Unassembled WGS sequence"/>
</dbReference>
<organism evidence="9 10">
    <name type="scientific">Xanthocytophaga flava</name>
    <dbReference type="NCBI Taxonomy" id="3048013"/>
    <lineage>
        <taxon>Bacteria</taxon>
        <taxon>Pseudomonadati</taxon>
        <taxon>Bacteroidota</taxon>
        <taxon>Cytophagia</taxon>
        <taxon>Cytophagales</taxon>
        <taxon>Rhodocytophagaceae</taxon>
        <taxon>Xanthocytophaga</taxon>
    </lineage>
</organism>
<evidence type="ECO:0000256" key="3">
    <source>
        <dbReference type="ARBA" id="ARBA00012663"/>
    </source>
</evidence>
<dbReference type="Pfam" id="PF02838">
    <property type="entry name" value="Glyco_hydro_20b"/>
    <property type="match status" value="1"/>
</dbReference>
<evidence type="ECO:0000256" key="1">
    <source>
        <dbReference type="ARBA" id="ARBA00001231"/>
    </source>
</evidence>
<proteinExistence type="inferred from homology"/>
<dbReference type="PANTHER" id="PTHR22600">
    <property type="entry name" value="BETA-HEXOSAMINIDASE"/>
    <property type="match status" value="1"/>
</dbReference>
<dbReference type="InterPro" id="IPR025705">
    <property type="entry name" value="Beta_hexosaminidase_sua/sub"/>
</dbReference>
<dbReference type="SUPFAM" id="SSF51445">
    <property type="entry name" value="(Trans)glycosidases"/>
    <property type="match status" value="1"/>
</dbReference>
<comment type="catalytic activity">
    <reaction evidence="1">
        <text>Hydrolysis of terminal non-reducing N-acetyl-D-hexosamine residues in N-acetyl-beta-D-hexosaminides.</text>
        <dbReference type="EC" id="3.2.1.52"/>
    </reaction>
</comment>
<dbReference type="GO" id="GO:0005975">
    <property type="term" value="P:carbohydrate metabolic process"/>
    <property type="evidence" value="ECO:0007669"/>
    <property type="project" value="InterPro"/>
</dbReference>
<sequence length="553" mass="62439">MKITYLLSFLIAIGMLNSCTSKQEKATTATSAVISIIPKPVKLQKGEGSFVINNDTKILVDAGNEELKKIAQTLADQFQKAGNLTINVEENTGNTDKNIVFTLKTPQDSLGKEGYTLSVTDKGVTLKANQATGIFYGYQTIRQLLPTAIESSGAVNSITWSLPVIEITDTPRFVWRGLHLDVSRHFMPKEFVKKYIDLLAFHKLNTFHWHLTDDQGWRIEIKKYPKLTEIGGWRKETLIGHAGEKVERFDGKRYGGFYTQEEIKEVVQYAKERYITVVPEIEMPGHAMAAIAAYPELGVTGKPVEVGTKWGVFPDIFNAEDKTFSFLEDVLSEVITLFPSEYIHVGGDEAIKDYWKTSPVIQKKIKDLKLKDEHELQSYFIQRIEKFLNAKSKKLIGWDEILEGGIAPNATIMSWRGIEGGIAAAKAHHNAIMTPGDFVYFDHYQGPEKTEPLAIGGFLPLTKVYSYEPVPAELSAEESKYILGAQANLWTEYIETPEHAEYMVFPRASALAEVVWSPKEQKNWDDFAKRIPQQLERYKYLNVNYAKTAFDGK</sequence>
<comment type="caution">
    <text evidence="9">The sequence shown here is derived from an EMBL/GenBank/DDBJ whole genome shotgun (WGS) entry which is preliminary data.</text>
</comment>
<evidence type="ECO:0000259" key="7">
    <source>
        <dbReference type="Pfam" id="PF00728"/>
    </source>
</evidence>
<dbReference type="Pfam" id="PF00728">
    <property type="entry name" value="Glyco_hydro_20"/>
    <property type="match status" value="1"/>
</dbReference>
<keyword evidence="4" id="KW-0378">Hydrolase</keyword>
<protein>
    <recommendedName>
        <fullName evidence="3">beta-N-acetylhexosaminidase</fullName>
        <ecNumber evidence="3">3.2.1.52</ecNumber>
    </recommendedName>
</protein>
<name>A0AAE3QWD3_9BACT</name>
<feature type="active site" description="Proton donor" evidence="6">
    <location>
        <position position="349"/>
    </location>
</feature>
<reference evidence="9" key="1">
    <citation type="submission" date="2023-05" db="EMBL/GenBank/DDBJ databases">
        <authorList>
            <person name="Zhang X."/>
        </authorList>
    </citation>
    <scope>NUCLEOTIDE SEQUENCE</scope>
    <source>
        <strain evidence="9">YF14B1</strain>
    </source>
</reference>
<evidence type="ECO:0000259" key="8">
    <source>
        <dbReference type="Pfam" id="PF02838"/>
    </source>
</evidence>
<comment type="similarity">
    <text evidence="2">Belongs to the glycosyl hydrolase 20 family.</text>
</comment>
<dbReference type="InterPro" id="IPR029018">
    <property type="entry name" value="Hex-like_dom2"/>
</dbReference>
<dbReference type="CDD" id="cd06563">
    <property type="entry name" value="GH20_chitobiase-like"/>
    <property type="match status" value="1"/>
</dbReference>
<dbReference type="GO" id="GO:0016020">
    <property type="term" value="C:membrane"/>
    <property type="evidence" value="ECO:0007669"/>
    <property type="project" value="TreeGrafter"/>
</dbReference>
<evidence type="ECO:0000313" key="9">
    <source>
        <dbReference type="EMBL" id="MDJ1484450.1"/>
    </source>
</evidence>
<dbReference type="PIRSF" id="PIRSF001093">
    <property type="entry name" value="B-hxosamndse_ab_euk"/>
    <property type="match status" value="1"/>
</dbReference>
<dbReference type="PRINTS" id="PR00738">
    <property type="entry name" value="GLHYDRLASE20"/>
</dbReference>
<dbReference type="GO" id="GO:0004563">
    <property type="term" value="F:beta-N-acetylhexosaminidase activity"/>
    <property type="evidence" value="ECO:0007669"/>
    <property type="project" value="UniProtKB-EC"/>
</dbReference>
<evidence type="ECO:0000256" key="2">
    <source>
        <dbReference type="ARBA" id="ARBA00006285"/>
    </source>
</evidence>
<dbReference type="RefSeq" id="WP_313985763.1">
    <property type="nucleotide sequence ID" value="NZ_JASJOS010000015.1"/>
</dbReference>
<feature type="domain" description="Glycoside hydrolase family 20 catalytic" evidence="7">
    <location>
        <begin position="173"/>
        <end position="518"/>
    </location>
</feature>
<dbReference type="InterPro" id="IPR015883">
    <property type="entry name" value="Glyco_hydro_20_cat"/>
</dbReference>
<keyword evidence="5" id="KW-0326">Glycosidase</keyword>
<dbReference type="Gene3D" id="3.20.20.80">
    <property type="entry name" value="Glycosidases"/>
    <property type="match status" value="1"/>
</dbReference>
<dbReference type="GO" id="GO:0030203">
    <property type="term" value="P:glycosaminoglycan metabolic process"/>
    <property type="evidence" value="ECO:0007669"/>
    <property type="project" value="TreeGrafter"/>
</dbReference>
<accession>A0AAE3QWD3</accession>
<dbReference type="SUPFAM" id="SSF55545">
    <property type="entry name" value="beta-N-acetylhexosaminidase-like domain"/>
    <property type="match status" value="1"/>
</dbReference>
<dbReference type="AlphaFoldDB" id="A0AAE3QWD3"/>
<evidence type="ECO:0000256" key="6">
    <source>
        <dbReference type="PIRSR" id="PIRSR625705-1"/>
    </source>
</evidence>